<evidence type="ECO:0000256" key="1">
    <source>
        <dbReference type="SAM" id="Phobius"/>
    </source>
</evidence>
<evidence type="ECO:0000313" key="4">
    <source>
        <dbReference type="Proteomes" id="UP000694308"/>
    </source>
</evidence>
<dbReference type="SMART" id="SM00267">
    <property type="entry name" value="GGDEF"/>
    <property type="match status" value="1"/>
</dbReference>
<protein>
    <submittedName>
        <fullName evidence="3">GGDEF domain-containing protein</fullName>
    </submittedName>
</protein>
<feature type="transmembrane region" description="Helical" evidence="1">
    <location>
        <begin position="167"/>
        <end position="185"/>
    </location>
</feature>
<comment type="caution">
    <text evidence="3">The sequence shown here is derived from an EMBL/GenBank/DDBJ whole genome shotgun (WGS) entry which is preliminary data.</text>
</comment>
<dbReference type="EMBL" id="JAEEGC010000068">
    <property type="protein sequence ID" value="MBV7274167.1"/>
    <property type="molecule type" value="Genomic_DNA"/>
</dbReference>
<feature type="transmembrane region" description="Helical" evidence="1">
    <location>
        <begin position="197"/>
        <end position="216"/>
    </location>
</feature>
<feature type="transmembrane region" description="Helical" evidence="1">
    <location>
        <begin position="126"/>
        <end position="147"/>
    </location>
</feature>
<dbReference type="Pfam" id="PF00990">
    <property type="entry name" value="GGDEF"/>
    <property type="match status" value="1"/>
</dbReference>
<reference evidence="3" key="1">
    <citation type="submission" date="2020-12" db="EMBL/GenBank/DDBJ databases">
        <title>Clostridium thailandense sp. nov., a novel acetogenic bacterium isolated from peat land soil in Thailand.</title>
        <authorList>
            <person name="Chaikitkaew S."/>
            <person name="Birkeland N.K."/>
        </authorList>
    </citation>
    <scope>NUCLEOTIDE SEQUENCE</scope>
    <source>
        <strain evidence="3">PL3</strain>
    </source>
</reference>
<dbReference type="Proteomes" id="UP000694308">
    <property type="component" value="Unassembled WGS sequence"/>
</dbReference>
<dbReference type="GO" id="GO:0005886">
    <property type="term" value="C:plasma membrane"/>
    <property type="evidence" value="ECO:0007669"/>
    <property type="project" value="TreeGrafter"/>
</dbReference>
<keyword evidence="1" id="KW-1133">Transmembrane helix</keyword>
<evidence type="ECO:0000313" key="3">
    <source>
        <dbReference type="EMBL" id="MBV7274167.1"/>
    </source>
</evidence>
<organism evidence="3 4">
    <name type="scientific">Clostridium thailandense</name>
    <dbReference type="NCBI Taxonomy" id="2794346"/>
    <lineage>
        <taxon>Bacteria</taxon>
        <taxon>Bacillati</taxon>
        <taxon>Bacillota</taxon>
        <taxon>Clostridia</taxon>
        <taxon>Eubacteriales</taxon>
        <taxon>Clostridiaceae</taxon>
        <taxon>Clostridium</taxon>
    </lineage>
</organism>
<keyword evidence="1" id="KW-0472">Membrane</keyword>
<dbReference type="NCBIfam" id="TIGR00254">
    <property type="entry name" value="GGDEF"/>
    <property type="match status" value="1"/>
</dbReference>
<dbReference type="Pfam" id="PF17159">
    <property type="entry name" value="MASE3"/>
    <property type="match status" value="1"/>
</dbReference>
<name>A0A949TRQ7_9CLOT</name>
<dbReference type="InterPro" id="IPR050469">
    <property type="entry name" value="Diguanylate_Cyclase"/>
</dbReference>
<dbReference type="PANTHER" id="PTHR45138:SF9">
    <property type="entry name" value="DIGUANYLATE CYCLASE DGCM-RELATED"/>
    <property type="match status" value="1"/>
</dbReference>
<dbReference type="RefSeq" id="WP_218321234.1">
    <property type="nucleotide sequence ID" value="NZ_JAEEGC010000068.1"/>
</dbReference>
<feature type="domain" description="GGDEF" evidence="2">
    <location>
        <begin position="305"/>
        <end position="430"/>
    </location>
</feature>
<feature type="transmembrane region" description="Helical" evidence="1">
    <location>
        <begin position="5"/>
        <end position="24"/>
    </location>
</feature>
<feature type="transmembrane region" description="Helical" evidence="1">
    <location>
        <begin position="100"/>
        <end position="119"/>
    </location>
</feature>
<evidence type="ECO:0000259" key="2">
    <source>
        <dbReference type="PROSITE" id="PS50887"/>
    </source>
</evidence>
<accession>A0A949TRQ7</accession>
<feature type="transmembrane region" description="Helical" evidence="1">
    <location>
        <begin position="62"/>
        <end position="80"/>
    </location>
</feature>
<sequence>MKNRYIKIINTTFITIILIILYLSSLYNYLLFHTIAEIFSVCIAFTIFVLTWNSNSYLKNNYLILIGISYFFIGVIDLFHTMSYKGMQIFKGYDYYANQLWIAARYFESAMLLISFIYIKSKKKVNIYITFTICTIFTTLIMLSIFVWKIFPVCFVEGIGLTPFKKYSEYIICIILMTAIVVLTKNKDTFEGKVYRFIFLSMVCTIISEFAFTIYIDNYGLSNLVGHYFKIFSFYLIYKSIIVKGIQEPYEVIFREMKITEQKLFEHNCILKDQATVDGLTGLFNHRHLYECLEEEAKICSSIDSTFVVMLLDIDHFKNINDTWGHIIGDKILKELSQVLKENVRSNDIVGRYGGEEFLIKLTETNLNKAFEFAEKIRQAIELKEFTEGIHLTVSIGIEIYKGESISELVGKADNKLYIAKNSGRNKTVM</sequence>
<dbReference type="GO" id="GO:0052621">
    <property type="term" value="F:diguanylate cyclase activity"/>
    <property type="evidence" value="ECO:0007669"/>
    <property type="project" value="TreeGrafter"/>
</dbReference>
<dbReference type="CDD" id="cd01949">
    <property type="entry name" value="GGDEF"/>
    <property type="match status" value="1"/>
</dbReference>
<dbReference type="PROSITE" id="PS50887">
    <property type="entry name" value="GGDEF"/>
    <property type="match status" value="1"/>
</dbReference>
<dbReference type="FunFam" id="3.30.70.270:FF:000001">
    <property type="entry name" value="Diguanylate cyclase domain protein"/>
    <property type="match status" value="1"/>
</dbReference>
<proteinExistence type="predicted"/>
<keyword evidence="4" id="KW-1185">Reference proteome</keyword>
<dbReference type="GO" id="GO:0043709">
    <property type="term" value="P:cell adhesion involved in single-species biofilm formation"/>
    <property type="evidence" value="ECO:0007669"/>
    <property type="project" value="TreeGrafter"/>
</dbReference>
<gene>
    <name evidence="3" type="ORF">I6U48_14770</name>
</gene>
<dbReference type="PANTHER" id="PTHR45138">
    <property type="entry name" value="REGULATORY COMPONENTS OF SENSORY TRANSDUCTION SYSTEM"/>
    <property type="match status" value="1"/>
</dbReference>
<dbReference type="AlphaFoldDB" id="A0A949TRQ7"/>
<dbReference type="InterPro" id="IPR000160">
    <property type="entry name" value="GGDEF_dom"/>
</dbReference>
<dbReference type="InterPro" id="IPR033425">
    <property type="entry name" value="MASE3"/>
</dbReference>
<feature type="transmembrane region" description="Helical" evidence="1">
    <location>
        <begin position="30"/>
        <end position="50"/>
    </location>
</feature>
<dbReference type="GO" id="GO:1902201">
    <property type="term" value="P:negative regulation of bacterial-type flagellum-dependent cell motility"/>
    <property type="evidence" value="ECO:0007669"/>
    <property type="project" value="TreeGrafter"/>
</dbReference>
<keyword evidence="1" id="KW-0812">Transmembrane</keyword>